<dbReference type="GO" id="GO:0043190">
    <property type="term" value="C:ATP-binding cassette (ABC) transporter complex"/>
    <property type="evidence" value="ECO:0007669"/>
    <property type="project" value="InterPro"/>
</dbReference>
<name>A0A7C9NR82_9GAMM</name>
<dbReference type="PANTHER" id="PTHR30290:SF10">
    <property type="entry name" value="PERIPLASMIC OLIGOPEPTIDE-BINDING PROTEIN-RELATED"/>
    <property type="match status" value="1"/>
</dbReference>
<dbReference type="PROSITE" id="PS01040">
    <property type="entry name" value="SBP_BACTERIAL_5"/>
    <property type="match status" value="1"/>
</dbReference>
<keyword evidence="4 5" id="KW-0732">Signal</keyword>
<dbReference type="InterPro" id="IPR030678">
    <property type="entry name" value="Peptide/Ni-bd"/>
</dbReference>
<evidence type="ECO:0000256" key="4">
    <source>
        <dbReference type="ARBA" id="ARBA00022729"/>
    </source>
</evidence>
<evidence type="ECO:0000256" key="2">
    <source>
        <dbReference type="ARBA" id="ARBA00005695"/>
    </source>
</evidence>
<dbReference type="FunFam" id="3.90.76.10:FF:000001">
    <property type="entry name" value="Oligopeptide ABC transporter substrate-binding protein"/>
    <property type="match status" value="1"/>
</dbReference>
<protein>
    <submittedName>
        <fullName evidence="7">Peptide ABC transporter substrate-binding protein</fullName>
    </submittedName>
</protein>
<evidence type="ECO:0000256" key="1">
    <source>
        <dbReference type="ARBA" id="ARBA00004196"/>
    </source>
</evidence>
<evidence type="ECO:0000313" key="7">
    <source>
        <dbReference type="EMBL" id="NDL71948.1"/>
    </source>
</evidence>
<proteinExistence type="inferred from homology"/>
<dbReference type="InterPro" id="IPR000914">
    <property type="entry name" value="SBP_5_dom"/>
</dbReference>
<dbReference type="CDD" id="cd08504">
    <property type="entry name" value="PBP2_OppA"/>
    <property type="match status" value="1"/>
</dbReference>
<feature type="signal peptide" evidence="5">
    <location>
        <begin position="1"/>
        <end position="25"/>
    </location>
</feature>
<evidence type="ECO:0000256" key="3">
    <source>
        <dbReference type="ARBA" id="ARBA00022448"/>
    </source>
</evidence>
<gene>
    <name evidence="7" type="ORF">GPL32_15695</name>
</gene>
<dbReference type="Gene3D" id="3.90.76.10">
    <property type="entry name" value="Dipeptide-binding Protein, Domain 1"/>
    <property type="match status" value="1"/>
</dbReference>
<feature type="domain" description="Solute-binding protein family 5" evidence="6">
    <location>
        <begin position="70"/>
        <end position="445"/>
    </location>
</feature>
<evidence type="ECO:0000259" key="6">
    <source>
        <dbReference type="Pfam" id="PF00496"/>
    </source>
</evidence>
<evidence type="ECO:0000256" key="5">
    <source>
        <dbReference type="SAM" id="SignalP"/>
    </source>
</evidence>
<dbReference type="PANTHER" id="PTHR30290">
    <property type="entry name" value="PERIPLASMIC BINDING COMPONENT OF ABC TRANSPORTER"/>
    <property type="match status" value="1"/>
</dbReference>
<dbReference type="PIRSF" id="PIRSF002741">
    <property type="entry name" value="MppA"/>
    <property type="match status" value="1"/>
</dbReference>
<dbReference type="Pfam" id="PF00496">
    <property type="entry name" value="SBP_bac_5"/>
    <property type="match status" value="1"/>
</dbReference>
<dbReference type="Gene3D" id="3.40.190.10">
    <property type="entry name" value="Periplasmic binding protein-like II"/>
    <property type="match status" value="1"/>
</dbReference>
<accession>A0A7C9NR82</accession>
<dbReference type="OrthoDB" id="9801912at2"/>
<dbReference type="InterPro" id="IPR023765">
    <property type="entry name" value="SBP_5_CS"/>
</dbReference>
<dbReference type="EMBL" id="JAAEHK010000027">
    <property type="protein sequence ID" value="NDL71948.1"/>
    <property type="molecule type" value="Genomic_DNA"/>
</dbReference>
<keyword evidence="3" id="KW-0813">Transport</keyword>
<dbReference type="InterPro" id="IPR039424">
    <property type="entry name" value="SBP_5"/>
</dbReference>
<dbReference type="AlphaFoldDB" id="A0A7C9NR82"/>
<evidence type="ECO:0000313" key="8">
    <source>
        <dbReference type="Proteomes" id="UP000480312"/>
    </source>
</evidence>
<feature type="chain" id="PRO_5028973237" evidence="5">
    <location>
        <begin position="26"/>
        <end position="526"/>
    </location>
</feature>
<comment type="similarity">
    <text evidence="2">Belongs to the bacterial solute-binding protein 5 family.</text>
</comment>
<dbReference type="Gene3D" id="3.10.105.10">
    <property type="entry name" value="Dipeptide-binding Protein, Domain 3"/>
    <property type="match status" value="1"/>
</dbReference>
<reference evidence="7 8" key="1">
    <citation type="submission" date="2020-01" db="EMBL/GenBank/DDBJ databases">
        <title>Whole genome sequencing of Halomonas alkaliphila strain LS44.</title>
        <authorList>
            <person name="Kumar S."/>
            <person name="Paul D."/>
            <person name="Shouche Y."/>
            <person name="Suryavanshi M.V."/>
        </authorList>
    </citation>
    <scope>NUCLEOTIDE SEQUENCE [LARGE SCALE GENOMIC DNA]</scope>
    <source>
        <strain evidence="7 8">LS44</strain>
    </source>
</reference>
<organism evidence="7 8">
    <name type="scientific">Vreelandella alkaliphila</name>
    <dbReference type="NCBI Taxonomy" id="272774"/>
    <lineage>
        <taxon>Bacteria</taxon>
        <taxon>Pseudomonadati</taxon>
        <taxon>Pseudomonadota</taxon>
        <taxon>Gammaproteobacteria</taxon>
        <taxon>Oceanospirillales</taxon>
        <taxon>Halomonadaceae</taxon>
        <taxon>Vreelandella</taxon>
    </lineage>
</organism>
<sequence length="526" mass="58853">MQSSRTLAIPMALALTVGITAPLQADTLRIAIMGEPASLDPHKISGTWENDVVGDLFEGLVTEAADGTRIPGVAESWEISDDGTVYTFTLRDDAKWSDGKPVTANDFVFAFQRILTPATAADYAYLLYPIKNAADVYGGEADVSTLGVEALDTKTLQVTLERSTPYFLDQLSHYTAYPVPSHVVETYGNEWSRPINMVSNGAFQLQEWQSQTRITATRNPYFHDADNVALDEVVYFPIEERNTALNRFRAGEIHIARDFPTHQYDWLMDNLPEAVQVAPYLGIYYYAFNARDGHATADPRVREALSLAVRRDVITDQILGTGEQPAYSFVPPSVNHYSAPTASFTELSQEERLQRAHELLQEAGYGPDNPLELMLRYNTSEDHRKVAIAIAAMWKPLGVEVDLYNAEVAVHYSDIRQGDFDVARAGWIGDYNDAQNFLSLLESDVSNNYGAYSSHEFDTLMNEAANTQDMDARAELMAEAEAIALEDSATLPIYYYVSRNLVSPDLVGWESTIEDIHRSRWIRFDH</sequence>
<dbReference type="RefSeq" id="WP_162219794.1">
    <property type="nucleotide sequence ID" value="NZ_JAAEHK010000027.1"/>
</dbReference>
<dbReference type="FunFam" id="3.10.105.10:FF:000001">
    <property type="entry name" value="Oligopeptide ABC transporter, oligopeptide-binding protein"/>
    <property type="match status" value="1"/>
</dbReference>
<comment type="caution">
    <text evidence="7">The sequence shown here is derived from an EMBL/GenBank/DDBJ whole genome shotgun (WGS) entry which is preliminary data.</text>
</comment>
<dbReference type="GO" id="GO:1904680">
    <property type="term" value="F:peptide transmembrane transporter activity"/>
    <property type="evidence" value="ECO:0007669"/>
    <property type="project" value="TreeGrafter"/>
</dbReference>
<dbReference type="GO" id="GO:0030288">
    <property type="term" value="C:outer membrane-bounded periplasmic space"/>
    <property type="evidence" value="ECO:0007669"/>
    <property type="project" value="TreeGrafter"/>
</dbReference>
<dbReference type="Proteomes" id="UP000480312">
    <property type="component" value="Unassembled WGS sequence"/>
</dbReference>
<comment type="subcellular location">
    <subcellularLocation>
        <location evidence="1">Cell envelope</location>
    </subcellularLocation>
</comment>
<dbReference type="SUPFAM" id="SSF53850">
    <property type="entry name" value="Periplasmic binding protein-like II"/>
    <property type="match status" value="1"/>
</dbReference>
<dbReference type="GO" id="GO:0015833">
    <property type="term" value="P:peptide transport"/>
    <property type="evidence" value="ECO:0007669"/>
    <property type="project" value="TreeGrafter"/>
</dbReference>